<evidence type="ECO:0000313" key="3">
    <source>
        <dbReference type="Proteomes" id="UP000230423"/>
    </source>
</evidence>
<dbReference type="Proteomes" id="UP000230423">
    <property type="component" value="Unassembled WGS sequence"/>
</dbReference>
<accession>A0A2G9U5G4</accession>
<reference evidence="2 3" key="1">
    <citation type="submission" date="2015-09" db="EMBL/GenBank/DDBJ databases">
        <title>Draft genome of the parasitic nematode Teladorsagia circumcincta isolate WARC Sus (inbred).</title>
        <authorList>
            <person name="Mitreva M."/>
        </authorList>
    </citation>
    <scope>NUCLEOTIDE SEQUENCE [LARGE SCALE GENOMIC DNA]</scope>
    <source>
        <strain evidence="2 3">S</strain>
    </source>
</reference>
<sequence length="207" mass="22461">MLELDKVGLLHAQDVYNECKQCRKTICKSHYNEAASYIADAVAVMCENAGRDFFSAPGLIEIEVVTRLEPHRVAIDSDIVNSSALDAIRNFPMDIQSTSIASAENQVVHKSADSSNLPVLIEKDEPVAVQPHSGVKPRIPGGLAAFHKTRKGKEPPNMVPSSSGVCSDSVLKLDETDPKLLDEVSKRSAPTTKTAWSVVPMRLAKDP</sequence>
<feature type="region of interest" description="Disordered" evidence="1">
    <location>
        <begin position="150"/>
        <end position="169"/>
    </location>
</feature>
<name>A0A2G9U5G4_TELCI</name>
<proteinExistence type="predicted"/>
<dbReference type="EMBL" id="KZ348964">
    <property type="protein sequence ID" value="PIO65497.1"/>
    <property type="molecule type" value="Genomic_DNA"/>
</dbReference>
<organism evidence="2 3">
    <name type="scientific">Teladorsagia circumcincta</name>
    <name type="common">Brown stomach worm</name>
    <name type="synonym">Ostertagia circumcincta</name>
    <dbReference type="NCBI Taxonomy" id="45464"/>
    <lineage>
        <taxon>Eukaryota</taxon>
        <taxon>Metazoa</taxon>
        <taxon>Ecdysozoa</taxon>
        <taxon>Nematoda</taxon>
        <taxon>Chromadorea</taxon>
        <taxon>Rhabditida</taxon>
        <taxon>Rhabditina</taxon>
        <taxon>Rhabditomorpha</taxon>
        <taxon>Strongyloidea</taxon>
        <taxon>Trichostrongylidae</taxon>
        <taxon>Teladorsagia</taxon>
    </lineage>
</organism>
<evidence type="ECO:0000313" key="2">
    <source>
        <dbReference type="EMBL" id="PIO65497.1"/>
    </source>
</evidence>
<evidence type="ECO:0000256" key="1">
    <source>
        <dbReference type="SAM" id="MobiDB-lite"/>
    </source>
</evidence>
<protein>
    <submittedName>
        <fullName evidence="2">Uncharacterized protein</fullName>
    </submittedName>
</protein>
<dbReference type="AlphaFoldDB" id="A0A2G9U5G4"/>
<keyword evidence="3" id="KW-1185">Reference proteome</keyword>
<gene>
    <name evidence="2" type="ORF">TELCIR_12829</name>
</gene>